<name>A0A351R9E6_9PROT</name>
<evidence type="ECO:0000313" key="2">
    <source>
        <dbReference type="EMBL" id="HBA08667.1"/>
    </source>
</evidence>
<keyword evidence="1" id="KW-0812">Transmembrane</keyword>
<sequence>MNYSLNSVASRIRLLSLTALIAVLGFVFFTQFSDSSVYNDDTPRLRIAEMQEFTGDTEPPSQDEPPHDGLLTSVAFIFANTVVLCIFIFSKVFPRLTFLYHVRPRSPPLR</sequence>
<evidence type="ECO:0000256" key="1">
    <source>
        <dbReference type="SAM" id="Phobius"/>
    </source>
</evidence>
<feature type="transmembrane region" description="Helical" evidence="1">
    <location>
        <begin position="12"/>
        <end position="32"/>
    </location>
</feature>
<dbReference type="AlphaFoldDB" id="A0A351R9E6"/>
<organism evidence="2 3">
    <name type="scientific">Methylotenera mobilis</name>
    <dbReference type="NCBI Taxonomy" id="359408"/>
    <lineage>
        <taxon>Bacteria</taxon>
        <taxon>Pseudomonadati</taxon>
        <taxon>Pseudomonadota</taxon>
        <taxon>Betaproteobacteria</taxon>
        <taxon>Nitrosomonadales</taxon>
        <taxon>Methylophilaceae</taxon>
        <taxon>Methylotenera</taxon>
    </lineage>
</organism>
<evidence type="ECO:0000313" key="3">
    <source>
        <dbReference type="Proteomes" id="UP000264313"/>
    </source>
</evidence>
<dbReference type="Proteomes" id="UP000264313">
    <property type="component" value="Unassembled WGS sequence"/>
</dbReference>
<accession>A0A351R9E6</accession>
<protein>
    <submittedName>
        <fullName evidence="2">Uncharacterized protein</fullName>
    </submittedName>
</protein>
<gene>
    <name evidence="2" type="ORF">DCW48_03135</name>
</gene>
<reference evidence="2 3" key="1">
    <citation type="journal article" date="2018" name="Nat. Biotechnol.">
        <title>A standardized bacterial taxonomy based on genome phylogeny substantially revises the tree of life.</title>
        <authorList>
            <person name="Parks D.H."/>
            <person name="Chuvochina M."/>
            <person name="Waite D.W."/>
            <person name="Rinke C."/>
            <person name="Skarshewski A."/>
            <person name="Chaumeil P.A."/>
            <person name="Hugenholtz P."/>
        </authorList>
    </citation>
    <scope>NUCLEOTIDE SEQUENCE [LARGE SCALE GENOMIC DNA]</scope>
    <source>
        <strain evidence="2">UBA9958</strain>
    </source>
</reference>
<comment type="caution">
    <text evidence="2">The sequence shown here is derived from an EMBL/GenBank/DDBJ whole genome shotgun (WGS) entry which is preliminary data.</text>
</comment>
<feature type="transmembrane region" description="Helical" evidence="1">
    <location>
        <begin position="70"/>
        <end position="89"/>
    </location>
</feature>
<keyword evidence="1" id="KW-0472">Membrane</keyword>
<proteinExistence type="predicted"/>
<dbReference type="EMBL" id="DNAA01000073">
    <property type="protein sequence ID" value="HBA08667.1"/>
    <property type="molecule type" value="Genomic_DNA"/>
</dbReference>
<keyword evidence="1" id="KW-1133">Transmembrane helix</keyword>